<dbReference type="STRING" id="766136.BHF68_09490"/>
<evidence type="ECO:0000313" key="2">
    <source>
        <dbReference type="EMBL" id="OEF95975.1"/>
    </source>
</evidence>
<evidence type="ECO:0000256" key="1">
    <source>
        <dbReference type="SAM" id="Phobius"/>
    </source>
</evidence>
<dbReference type="OrthoDB" id="2989609at2"/>
<keyword evidence="1" id="KW-0812">Transmembrane</keyword>
<dbReference type="Proteomes" id="UP000094296">
    <property type="component" value="Unassembled WGS sequence"/>
</dbReference>
<feature type="transmembrane region" description="Helical" evidence="1">
    <location>
        <begin position="33"/>
        <end position="53"/>
    </location>
</feature>
<gene>
    <name evidence="2" type="ORF">BHF68_09490</name>
</gene>
<evidence type="ECO:0000313" key="3">
    <source>
        <dbReference type="Proteomes" id="UP000094296"/>
    </source>
</evidence>
<reference evidence="2 3" key="1">
    <citation type="submission" date="2016-09" db="EMBL/GenBank/DDBJ databases">
        <title>Draft genome sequence for the type strain of Desulfuribacillus alkaliarsenatis AHT28, an obligately anaerobic, sulfidogenic bacterium isolated from Russian soda lake sediments.</title>
        <authorList>
            <person name="Abin C.A."/>
            <person name="Hollibaugh J.T."/>
        </authorList>
    </citation>
    <scope>NUCLEOTIDE SEQUENCE [LARGE SCALE GENOMIC DNA]</scope>
    <source>
        <strain evidence="2 3">AHT28</strain>
    </source>
</reference>
<keyword evidence="1" id="KW-0472">Membrane</keyword>
<protein>
    <submittedName>
        <fullName evidence="2">Uncharacterized protein</fullName>
    </submittedName>
</protein>
<proteinExistence type="predicted"/>
<dbReference type="RefSeq" id="WP_069643895.1">
    <property type="nucleotide sequence ID" value="NZ_MIJE01000033.1"/>
</dbReference>
<comment type="caution">
    <text evidence="2">The sequence shown here is derived from an EMBL/GenBank/DDBJ whole genome shotgun (WGS) entry which is preliminary data.</text>
</comment>
<feature type="transmembrane region" description="Helical" evidence="1">
    <location>
        <begin position="6"/>
        <end position="26"/>
    </location>
</feature>
<dbReference type="AlphaFoldDB" id="A0A1E5FZF8"/>
<organism evidence="2 3">
    <name type="scientific">Desulfuribacillus alkaliarsenatis</name>
    <dbReference type="NCBI Taxonomy" id="766136"/>
    <lineage>
        <taxon>Bacteria</taxon>
        <taxon>Bacillati</taxon>
        <taxon>Bacillota</taxon>
        <taxon>Desulfuribacillia</taxon>
        <taxon>Desulfuribacillales</taxon>
        <taxon>Desulfuribacillaceae</taxon>
        <taxon>Desulfuribacillus</taxon>
    </lineage>
</organism>
<name>A0A1E5FZF8_9FIRM</name>
<dbReference type="EMBL" id="MIJE01000033">
    <property type="protein sequence ID" value="OEF95975.1"/>
    <property type="molecule type" value="Genomic_DNA"/>
</dbReference>
<accession>A0A1E5FZF8</accession>
<keyword evidence="3" id="KW-1185">Reference proteome</keyword>
<keyword evidence="1" id="KW-1133">Transmembrane helix</keyword>
<feature type="transmembrane region" description="Helical" evidence="1">
    <location>
        <begin position="73"/>
        <end position="93"/>
    </location>
</feature>
<sequence length="168" mass="19567">MRQNKFLLFLSLVSMALVVNLIAFIINLKLYKGIIITANLGLIIPIIVFHTRYIYQLYKTNTLLSGHKDIRMILGYIIVPVILLITMPSHTYYEGKEIISNKYSSNIEFVNYSTGKSTVPVVGEHQKIYLNNRFYYYSINIESEEKTLHYMVNPVNGKAIEVEIYWDF</sequence>